<dbReference type="OrthoDB" id="10443013at2759"/>
<name>A0A401QJT6_SCYTO</name>
<keyword evidence="3" id="KW-1185">Reference proteome</keyword>
<feature type="region of interest" description="Disordered" evidence="1">
    <location>
        <begin position="1"/>
        <end position="23"/>
    </location>
</feature>
<reference evidence="2 3" key="1">
    <citation type="journal article" date="2018" name="Nat. Ecol. Evol.">
        <title>Shark genomes provide insights into elasmobranch evolution and the origin of vertebrates.</title>
        <authorList>
            <person name="Hara Y"/>
            <person name="Yamaguchi K"/>
            <person name="Onimaru K"/>
            <person name="Kadota M"/>
            <person name="Koyanagi M"/>
            <person name="Keeley SD"/>
            <person name="Tatsumi K"/>
            <person name="Tanaka K"/>
            <person name="Motone F"/>
            <person name="Kageyama Y"/>
            <person name="Nozu R"/>
            <person name="Adachi N"/>
            <person name="Nishimura O"/>
            <person name="Nakagawa R"/>
            <person name="Tanegashima C"/>
            <person name="Kiyatake I"/>
            <person name="Matsumoto R"/>
            <person name="Murakumo K"/>
            <person name="Nishida K"/>
            <person name="Terakita A"/>
            <person name="Kuratani S"/>
            <person name="Sato K"/>
            <person name="Hyodo S Kuraku.S."/>
        </authorList>
    </citation>
    <scope>NUCLEOTIDE SEQUENCE [LARGE SCALE GENOMIC DNA]</scope>
</reference>
<dbReference type="AlphaFoldDB" id="A0A401QJT6"/>
<accession>A0A401QJT6</accession>
<protein>
    <submittedName>
        <fullName evidence="2">Uncharacterized protein</fullName>
    </submittedName>
</protein>
<evidence type="ECO:0000313" key="2">
    <source>
        <dbReference type="EMBL" id="GCB85661.1"/>
    </source>
</evidence>
<dbReference type="OMA" id="PHVWPCL"/>
<feature type="region of interest" description="Disordered" evidence="1">
    <location>
        <begin position="71"/>
        <end position="92"/>
    </location>
</feature>
<gene>
    <name evidence="2" type="ORF">scyTo_0026346</name>
</gene>
<proteinExistence type="predicted"/>
<evidence type="ECO:0000313" key="3">
    <source>
        <dbReference type="Proteomes" id="UP000288216"/>
    </source>
</evidence>
<sequence length="92" mass="9894">EAPAEGIISAGLHERVNDDPDGDLAAGHWSIGTRARNLGNRAGDIGHSHPDEHPHVWPCLIHRDLPDLEVPTSDIRGSMTCDPTWPSQGGHP</sequence>
<feature type="non-terminal residue" evidence="2">
    <location>
        <position position="1"/>
    </location>
</feature>
<dbReference type="Proteomes" id="UP000288216">
    <property type="component" value="Unassembled WGS sequence"/>
</dbReference>
<organism evidence="2 3">
    <name type="scientific">Scyliorhinus torazame</name>
    <name type="common">Cloudy catshark</name>
    <name type="synonym">Catulus torazame</name>
    <dbReference type="NCBI Taxonomy" id="75743"/>
    <lineage>
        <taxon>Eukaryota</taxon>
        <taxon>Metazoa</taxon>
        <taxon>Chordata</taxon>
        <taxon>Craniata</taxon>
        <taxon>Vertebrata</taxon>
        <taxon>Chondrichthyes</taxon>
        <taxon>Elasmobranchii</taxon>
        <taxon>Galeomorphii</taxon>
        <taxon>Galeoidea</taxon>
        <taxon>Carcharhiniformes</taxon>
        <taxon>Scyliorhinidae</taxon>
        <taxon>Scyliorhinus</taxon>
    </lineage>
</organism>
<evidence type="ECO:0000256" key="1">
    <source>
        <dbReference type="SAM" id="MobiDB-lite"/>
    </source>
</evidence>
<comment type="caution">
    <text evidence="2">The sequence shown here is derived from an EMBL/GenBank/DDBJ whole genome shotgun (WGS) entry which is preliminary data.</text>
</comment>
<dbReference type="EMBL" id="BFAA01185618">
    <property type="protein sequence ID" value="GCB85661.1"/>
    <property type="molecule type" value="Genomic_DNA"/>
</dbReference>